<organism evidence="10 11">
    <name type="scientific">Penicillium frequentans</name>
    <dbReference type="NCBI Taxonomy" id="3151616"/>
    <lineage>
        <taxon>Eukaryota</taxon>
        <taxon>Fungi</taxon>
        <taxon>Dikarya</taxon>
        <taxon>Ascomycota</taxon>
        <taxon>Pezizomycotina</taxon>
        <taxon>Eurotiomycetes</taxon>
        <taxon>Eurotiomycetidae</taxon>
        <taxon>Eurotiales</taxon>
        <taxon>Aspergillaceae</taxon>
        <taxon>Penicillium</taxon>
    </lineage>
</organism>
<evidence type="ECO:0000313" key="11">
    <source>
        <dbReference type="Proteomes" id="UP001220324"/>
    </source>
</evidence>
<dbReference type="InterPro" id="IPR004583">
    <property type="entry name" value="DNA_repair_Rad4"/>
</dbReference>
<evidence type="ECO:0000256" key="6">
    <source>
        <dbReference type="SAM" id="MobiDB-lite"/>
    </source>
</evidence>
<dbReference type="InterPro" id="IPR042488">
    <property type="entry name" value="Rad4_BHD3_sf"/>
</dbReference>
<evidence type="ECO:0000256" key="4">
    <source>
        <dbReference type="ARBA" id="ARBA00023204"/>
    </source>
</evidence>
<feature type="compositionally biased region" description="Pro residues" evidence="6">
    <location>
        <begin position="914"/>
        <end position="928"/>
    </location>
</feature>
<gene>
    <name evidence="10" type="ORF">N7494_012115</name>
</gene>
<dbReference type="PANTHER" id="PTHR12135:SF0">
    <property type="entry name" value="DNA REPAIR PROTEIN COMPLEMENTING XP-C CELLS"/>
    <property type="match status" value="1"/>
</dbReference>
<evidence type="ECO:0000313" key="10">
    <source>
        <dbReference type="EMBL" id="KAJ5525465.1"/>
    </source>
</evidence>
<sequence>MARQTPARSTRGRATRSRQTKDNTSRQDQVPEVYQEMLDEAEARDPEQFNMDRPTKRRRVGDTKAIPVNTPTLIQPSNVDYETPDKKDTTQVQTVYDSTTEDESDVEWEDVDIPQPAQEPPSASAVLQGGDETLQIIFNKEPEPQKKTAPRRKPVTATEKKLRLEIHKTHLLCLLAHVNLRNRWCNDHETQNFLKRMLPKRIVALLHPDEKKQQYNRSTTFVDGLNQVADIFNRKFRVTKPGLKRAHWAEDQTRLKQRVESIMSDAEVFLSQADFRSQAKIMQGSRDFGAQLFCALLRSVSVEARLVCSLQPLPFSGTVKDMTPSKAAPKYIVISSDDHDSSMDERQQSGSSSTPTRPRRIGRPEFISRPTKSSTRTEPRPISQESAHPVFWVEVFNEAVQKWFAVDPIVTKSLAKPSKFEPPASDPYNNMSYVIAFEDDASVRDVTRRYAKAFNAKTRKVRIESTRNGEQWWNKAMMAYEKPFLEDRDEAEISELTSKSAAEPMPRNIQDFKDHPIYAIKRHLRRNEVVFPERVIGHVGLSKTTSKSDNLEPVYRRSDVHVVRSADKWYRLGRDVKVGEQPLKRVPATRPKSGFASDEEGEETEHTPLYAEFQTEVYKPPPVVGGRIPKNAYGNLDVYVPSMVPPGAVHIKRTEASRAARILGVDFADAVTGFDFKGRRGTAVFGGIIIAVDYQKALEEVMRSMEDERLHAAFEARSAEALAMWRLFLLKLRIAERVQGYASDDERTGDSTPRETSVDSAEGGGGFFPEPDQSTRSPPQGVWDEEQAMGLIPGGENSFIPNLLDASKQQEDEFGGGFIPEEPEKEDLSPEPSISHHQPSSQRKSRTNFSSSSRYELVVVPHKPDPTSEEPQFVSGSPAPKEPEGSSGRIPISVDSPANVDSKSVSLEIVSRPTSPPQAPLRSPPSPDPDSEIEKGSLLSEDPEDEDAIPDWLV</sequence>
<dbReference type="GO" id="GO:0003684">
    <property type="term" value="F:damaged DNA binding"/>
    <property type="evidence" value="ECO:0007669"/>
    <property type="project" value="InterPro"/>
</dbReference>
<feature type="region of interest" description="Disordered" evidence="6">
    <location>
        <begin position="1"/>
        <end position="92"/>
    </location>
</feature>
<dbReference type="Gene3D" id="3.30.70.2460">
    <property type="entry name" value="Rad4, beta-hairpin domain BHD3"/>
    <property type="match status" value="1"/>
</dbReference>
<dbReference type="InterPro" id="IPR018327">
    <property type="entry name" value="BHD_2"/>
</dbReference>
<dbReference type="Pfam" id="PF10405">
    <property type="entry name" value="BHD_3"/>
    <property type="match status" value="1"/>
</dbReference>
<dbReference type="SUPFAM" id="SSF54001">
    <property type="entry name" value="Cysteine proteinases"/>
    <property type="match status" value="1"/>
</dbReference>
<feature type="compositionally biased region" description="Basic and acidic residues" evidence="6">
    <location>
        <begin position="744"/>
        <end position="757"/>
    </location>
</feature>
<dbReference type="InterPro" id="IPR018326">
    <property type="entry name" value="Rad4_beta-hairpin_dom1"/>
</dbReference>
<feature type="domain" description="Rad4 beta-hairpin" evidence="7">
    <location>
        <begin position="501"/>
        <end position="561"/>
    </location>
</feature>
<dbReference type="Pfam" id="PF10403">
    <property type="entry name" value="BHD_1"/>
    <property type="match status" value="1"/>
</dbReference>
<dbReference type="SMART" id="SM01030">
    <property type="entry name" value="BHD_1"/>
    <property type="match status" value="1"/>
</dbReference>
<dbReference type="GO" id="GO:0071942">
    <property type="term" value="C:XPC complex"/>
    <property type="evidence" value="ECO:0007669"/>
    <property type="project" value="TreeGrafter"/>
</dbReference>
<dbReference type="GO" id="GO:0005737">
    <property type="term" value="C:cytoplasm"/>
    <property type="evidence" value="ECO:0007669"/>
    <property type="project" value="TreeGrafter"/>
</dbReference>
<evidence type="ECO:0000256" key="2">
    <source>
        <dbReference type="ARBA" id="ARBA00009525"/>
    </source>
</evidence>
<evidence type="ECO:0008006" key="12">
    <source>
        <dbReference type="Google" id="ProtNLM"/>
    </source>
</evidence>
<dbReference type="Pfam" id="PF10404">
    <property type="entry name" value="BHD_2"/>
    <property type="match status" value="1"/>
</dbReference>
<feature type="domain" description="Rad4 beta-hairpin" evidence="8">
    <location>
        <begin position="563"/>
        <end position="621"/>
    </location>
</feature>
<dbReference type="AlphaFoldDB" id="A0AAD6CMR6"/>
<accession>A0AAD6CMR6</accession>
<dbReference type="GO" id="GO:0006298">
    <property type="term" value="P:mismatch repair"/>
    <property type="evidence" value="ECO:0007669"/>
    <property type="project" value="TreeGrafter"/>
</dbReference>
<keyword evidence="5" id="KW-0539">Nucleus</keyword>
<proteinExistence type="inferred from homology"/>
<keyword evidence="4" id="KW-0234">DNA repair</keyword>
<dbReference type="Gene3D" id="3.30.60.290">
    <property type="entry name" value="Rad4, beta-hairpin domain BHD2"/>
    <property type="match status" value="1"/>
</dbReference>
<evidence type="ECO:0000259" key="8">
    <source>
        <dbReference type="SMART" id="SM01031"/>
    </source>
</evidence>
<dbReference type="Gene3D" id="2.20.20.110">
    <property type="entry name" value="Rad4, beta-hairpin domain BHD1"/>
    <property type="match status" value="1"/>
</dbReference>
<name>A0AAD6CMR6_9EURO</name>
<dbReference type="SMART" id="SM01031">
    <property type="entry name" value="BHD_2"/>
    <property type="match status" value="1"/>
</dbReference>
<feature type="region of interest" description="Disordered" evidence="6">
    <location>
        <begin position="587"/>
        <end position="606"/>
    </location>
</feature>
<dbReference type="SMART" id="SM01032">
    <property type="entry name" value="BHD_3"/>
    <property type="match status" value="1"/>
</dbReference>
<dbReference type="Proteomes" id="UP001220324">
    <property type="component" value="Unassembled WGS sequence"/>
</dbReference>
<feature type="compositionally biased region" description="Acidic residues" evidence="6">
    <location>
        <begin position="941"/>
        <end position="954"/>
    </location>
</feature>
<evidence type="ECO:0000256" key="3">
    <source>
        <dbReference type="ARBA" id="ARBA00022763"/>
    </source>
</evidence>
<evidence type="ECO:0000256" key="1">
    <source>
        <dbReference type="ARBA" id="ARBA00004123"/>
    </source>
</evidence>
<keyword evidence="11" id="KW-1185">Reference proteome</keyword>
<dbReference type="InterPro" id="IPR036985">
    <property type="entry name" value="Transglutaminase-like_sf"/>
</dbReference>
<feature type="region of interest" description="Disordered" evidence="6">
    <location>
        <begin position="336"/>
        <end position="383"/>
    </location>
</feature>
<comment type="subcellular location">
    <subcellularLocation>
        <location evidence="1">Nucleus</location>
    </subcellularLocation>
</comment>
<keyword evidence="3" id="KW-0227">DNA damage</keyword>
<dbReference type="FunFam" id="2.20.20.110:FF:000003">
    <property type="entry name" value="Putative DNA repair protein Rad4"/>
    <property type="match status" value="1"/>
</dbReference>
<dbReference type="InterPro" id="IPR018325">
    <property type="entry name" value="Rad4/PNGase_transGLS-fold"/>
</dbReference>
<evidence type="ECO:0000259" key="9">
    <source>
        <dbReference type="SMART" id="SM01032"/>
    </source>
</evidence>
<protein>
    <recommendedName>
        <fullName evidence="12">DNA repair protein rhp41</fullName>
    </recommendedName>
</protein>
<dbReference type="GO" id="GO:0006289">
    <property type="term" value="P:nucleotide-excision repair"/>
    <property type="evidence" value="ECO:0007669"/>
    <property type="project" value="InterPro"/>
</dbReference>
<dbReference type="Pfam" id="PF03835">
    <property type="entry name" value="Rad4"/>
    <property type="match status" value="1"/>
</dbReference>
<feature type="compositionally biased region" description="Polar residues" evidence="6">
    <location>
        <begin position="69"/>
        <end position="80"/>
    </location>
</feature>
<feature type="region of interest" description="Disordered" evidence="6">
    <location>
        <begin position="741"/>
        <end position="781"/>
    </location>
</feature>
<evidence type="ECO:0000259" key="7">
    <source>
        <dbReference type="SMART" id="SM01030"/>
    </source>
</evidence>
<dbReference type="PANTHER" id="PTHR12135">
    <property type="entry name" value="DNA REPAIR PROTEIN XP-C / RAD4"/>
    <property type="match status" value="1"/>
</dbReference>
<comment type="similarity">
    <text evidence="2">Belongs to the XPC family.</text>
</comment>
<feature type="compositionally biased region" description="Basic and acidic residues" evidence="6">
    <location>
        <begin position="336"/>
        <end position="347"/>
    </location>
</feature>
<dbReference type="GO" id="GO:0000111">
    <property type="term" value="C:nucleotide-excision repair factor 2 complex"/>
    <property type="evidence" value="ECO:0007669"/>
    <property type="project" value="TreeGrafter"/>
</dbReference>
<evidence type="ECO:0000256" key="5">
    <source>
        <dbReference type="ARBA" id="ARBA00023242"/>
    </source>
</evidence>
<dbReference type="EMBL" id="JAQIZZ010000008">
    <property type="protein sequence ID" value="KAJ5525465.1"/>
    <property type="molecule type" value="Genomic_DNA"/>
</dbReference>
<dbReference type="InterPro" id="IPR018328">
    <property type="entry name" value="Rad4_beta-hairpin_dom3"/>
</dbReference>
<reference evidence="10 11" key="1">
    <citation type="journal article" date="2023" name="IMA Fungus">
        <title>Comparative genomic study of the Penicillium genus elucidates a diverse pangenome and 15 lateral gene transfer events.</title>
        <authorList>
            <person name="Petersen C."/>
            <person name="Sorensen T."/>
            <person name="Nielsen M.R."/>
            <person name="Sondergaard T.E."/>
            <person name="Sorensen J.L."/>
            <person name="Fitzpatrick D.A."/>
            <person name="Frisvad J.C."/>
            <person name="Nielsen K.L."/>
        </authorList>
    </citation>
    <scope>NUCLEOTIDE SEQUENCE [LARGE SCALE GENOMIC DNA]</scope>
    <source>
        <strain evidence="10 11">IBT 35679</strain>
    </source>
</reference>
<dbReference type="InterPro" id="IPR038765">
    <property type="entry name" value="Papain-like_cys_pep_sf"/>
</dbReference>
<feature type="region of interest" description="Disordered" evidence="6">
    <location>
        <begin position="813"/>
        <end position="954"/>
    </location>
</feature>
<comment type="caution">
    <text evidence="10">The sequence shown here is derived from an EMBL/GenBank/DDBJ whole genome shotgun (WGS) entry which is preliminary data.</text>
</comment>
<feature type="domain" description="Rad4 beta-hairpin" evidence="9">
    <location>
        <begin position="628"/>
        <end position="702"/>
    </location>
</feature>
<dbReference type="Gene3D" id="3.90.260.10">
    <property type="entry name" value="Transglutaminase-like"/>
    <property type="match status" value="1"/>
</dbReference>
<dbReference type="GO" id="GO:0003697">
    <property type="term" value="F:single-stranded DNA binding"/>
    <property type="evidence" value="ECO:0007669"/>
    <property type="project" value="TreeGrafter"/>
</dbReference>
<feature type="compositionally biased region" description="Polar residues" evidence="6">
    <location>
        <begin position="835"/>
        <end position="854"/>
    </location>
</feature>